<dbReference type="InterPro" id="IPR006871">
    <property type="entry name" value="ssDNA-bd_baculovirus"/>
</dbReference>
<keyword evidence="2" id="KW-1185">Reference proteome</keyword>
<name>A0A2L0WU82_9ABAC</name>
<gene>
    <name evidence="1" type="ORF">Oxoc_ORF107</name>
</gene>
<dbReference type="Pfam" id="PF04786">
    <property type="entry name" value="Baculo_DNA_bind"/>
    <property type="match status" value="1"/>
</dbReference>
<evidence type="ECO:0000313" key="2">
    <source>
        <dbReference type="Proteomes" id="UP000297028"/>
    </source>
</evidence>
<protein>
    <submittedName>
        <fullName evidence="1">Dbp</fullName>
    </submittedName>
</protein>
<sequence>MSNNRVLNNESVKRKLVFEDDAEFKRKLIDHKTNEEKKSDEKNEECQLIPYADYVLEQNGMLCVFKSTVEQQPSSFKITWLDRMVYNLRCNNQTILKCYGSDAKYLHSQLEYLFSLYNMHNWHDKLYPEIDDKVVIVEPMGANKTTYNIGIRVKGKPTGFSFVDFGKLKRAKSSFGQFLSVQWNDIFYYNKIFGQIMQKYLKEDLPFKMESNACIHLSEKLSDKELFLKKFYNISRESNNNMYATNELIQPIEVTRTTMEQFDELFEMNKTEAQGPFQEVEVLICGVIEGVKYGKEIQMTDINNKKYMEKPYSLAFKPVLFFIIE</sequence>
<dbReference type="Proteomes" id="UP000297028">
    <property type="component" value="Segment"/>
</dbReference>
<dbReference type="EMBL" id="MF143631">
    <property type="protein sequence ID" value="AVA31206.1"/>
    <property type="molecule type" value="Genomic_DNA"/>
</dbReference>
<organism evidence="1 2">
    <name type="scientific">Oxyplax ochracea nucleopolyhedrovirus</name>
    <dbReference type="NCBI Taxonomy" id="2083176"/>
    <lineage>
        <taxon>Viruses</taxon>
        <taxon>Viruses incertae sedis</taxon>
        <taxon>Naldaviricetes</taxon>
        <taxon>Lefavirales</taxon>
        <taxon>Baculoviridae</taxon>
        <taxon>Alphabaculovirus</taxon>
        <taxon>Alphabaculovirus oxochraceae</taxon>
    </lineage>
</organism>
<accession>A0A2L0WU82</accession>
<evidence type="ECO:0000313" key="1">
    <source>
        <dbReference type="EMBL" id="AVA31206.1"/>
    </source>
</evidence>
<reference evidence="1 2" key="1">
    <citation type="journal article" date="2018" name="PLoS ONE">
        <title>Genome analysis of a novel Group I alphabaculovirus obtained from Oxyplax ochracea.</title>
        <authorList>
            <person name="Wang J."/>
            <person name="Hou D."/>
            <person name="Wang Q."/>
            <person name="Kuang W."/>
            <person name="Zhang L."/>
            <person name="Li J."/>
            <person name="Shen S."/>
            <person name="Deng F."/>
            <person name="Wang H."/>
            <person name="Hu Z."/>
            <person name="Wang M."/>
        </authorList>
    </citation>
    <scope>NUCLEOTIDE SEQUENCE [LARGE SCALE GENOMIC DNA]</scope>
    <source>
        <strain evidence="1">435</strain>
    </source>
</reference>
<proteinExistence type="predicted"/>